<comment type="caution">
    <text evidence="2">The sequence shown here is derived from an EMBL/GenBank/DDBJ whole genome shotgun (WGS) entry which is preliminary data.</text>
</comment>
<feature type="transmembrane region" description="Helical" evidence="1">
    <location>
        <begin position="97"/>
        <end position="113"/>
    </location>
</feature>
<evidence type="ECO:0000313" key="3">
    <source>
        <dbReference type="Proteomes" id="UP000176222"/>
    </source>
</evidence>
<dbReference type="STRING" id="1802436.A2370_00800"/>
<evidence type="ECO:0000256" key="1">
    <source>
        <dbReference type="SAM" id="Phobius"/>
    </source>
</evidence>
<reference evidence="2 3" key="1">
    <citation type="journal article" date="2016" name="Nat. Commun.">
        <title>Thousands of microbial genomes shed light on interconnected biogeochemical processes in an aquifer system.</title>
        <authorList>
            <person name="Anantharaman K."/>
            <person name="Brown C.T."/>
            <person name="Hug L.A."/>
            <person name="Sharon I."/>
            <person name="Castelle C.J."/>
            <person name="Probst A.J."/>
            <person name="Thomas B.C."/>
            <person name="Singh A."/>
            <person name="Wilkins M.J."/>
            <person name="Karaoz U."/>
            <person name="Brodie E.L."/>
            <person name="Williams K.H."/>
            <person name="Hubbard S.S."/>
            <person name="Banfield J.F."/>
        </authorList>
    </citation>
    <scope>NUCLEOTIDE SEQUENCE [LARGE SCALE GENOMIC DNA]</scope>
</reference>
<keyword evidence="1" id="KW-0472">Membrane</keyword>
<organism evidence="2 3">
    <name type="scientific">Candidatus Vogelbacteria bacterium RIFOXYB1_FULL_42_16</name>
    <dbReference type="NCBI Taxonomy" id="1802436"/>
    <lineage>
        <taxon>Bacteria</taxon>
        <taxon>Candidatus Vogeliibacteriota</taxon>
    </lineage>
</organism>
<dbReference type="EMBL" id="MHTH01000006">
    <property type="protein sequence ID" value="OHA59045.1"/>
    <property type="molecule type" value="Genomic_DNA"/>
</dbReference>
<proteinExistence type="predicted"/>
<accession>A0A1G2QEM1</accession>
<keyword evidence="1" id="KW-1133">Transmembrane helix</keyword>
<feature type="transmembrane region" description="Helical" evidence="1">
    <location>
        <begin position="69"/>
        <end position="88"/>
    </location>
</feature>
<protein>
    <submittedName>
        <fullName evidence="2">Uncharacterized protein</fullName>
    </submittedName>
</protein>
<dbReference type="Proteomes" id="UP000176222">
    <property type="component" value="Unassembled WGS sequence"/>
</dbReference>
<name>A0A1G2QEM1_9BACT</name>
<dbReference type="AlphaFoldDB" id="A0A1G2QEM1"/>
<keyword evidence="1" id="KW-0812">Transmembrane</keyword>
<sequence>MFPLSVSLVPSVANNQSQGESLEINRNIVSTDIDGANLPVIKPTLFQQYSLMKQSKSFDLHNVLLVSSLYYKFLLLLALMALGLNTFIEIRRQYPKLIFSTIGFIILLLILILI</sequence>
<gene>
    <name evidence="2" type="ORF">A2370_00800</name>
</gene>
<evidence type="ECO:0000313" key="2">
    <source>
        <dbReference type="EMBL" id="OHA59045.1"/>
    </source>
</evidence>